<dbReference type="SMART" id="SM00360">
    <property type="entry name" value="RRM"/>
    <property type="match status" value="1"/>
</dbReference>
<dbReference type="InterPro" id="IPR000504">
    <property type="entry name" value="RRM_dom"/>
</dbReference>
<dbReference type="FunFam" id="3.30.70.330:FF:000383">
    <property type="entry name" value="Sex lethal, isoform D"/>
    <property type="match status" value="1"/>
</dbReference>
<dbReference type="GO" id="GO:0003729">
    <property type="term" value="F:mRNA binding"/>
    <property type="evidence" value="ECO:0007669"/>
    <property type="project" value="UniProtKB-ARBA"/>
</dbReference>
<dbReference type="RefSeq" id="WP_200163320.1">
    <property type="nucleotide sequence ID" value="NZ_BMXG01000006.1"/>
</dbReference>
<dbReference type="AlphaFoldDB" id="A0A8J3DH40"/>
<dbReference type="SUPFAM" id="SSF54928">
    <property type="entry name" value="RNA-binding domain, RBD"/>
    <property type="match status" value="1"/>
</dbReference>
<dbReference type="CDD" id="cd21608">
    <property type="entry name" value="RRM2_NsCP33_like"/>
    <property type="match status" value="1"/>
</dbReference>
<reference evidence="5" key="2">
    <citation type="submission" date="2020-09" db="EMBL/GenBank/DDBJ databases">
        <authorList>
            <person name="Sun Q."/>
            <person name="Kim S."/>
        </authorList>
    </citation>
    <scope>NUCLEOTIDE SEQUENCE</scope>
    <source>
        <strain evidence="5">KCTC 12870</strain>
    </source>
</reference>
<keyword evidence="1" id="KW-0677">Repeat</keyword>
<dbReference type="EMBL" id="BMXG01000006">
    <property type="protein sequence ID" value="GHB98289.1"/>
    <property type="molecule type" value="Genomic_DNA"/>
</dbReference>
<evidence type="ECO:0000313" key="6">
    <source>
        <dbReference type="Proteomes" id="UP000642829"/>
    </source>
</evidence>
<dbReference type="InterPro" id="IPR035979">
    <property type="entry name" value="RBD_domain_sf"/>
</dbReference>
<dbReference type="GO" id="GO:0009967">
    <property type="term" value="P:positive regulation of signal transduction"/>
    <property type="evidence" value="ECO:0007669"/>
    <property type="project" value="UniProtKB-ARBA"/>
</dbReference>
<gene>
    <name evidence="5" type="ORF">GCM10007047_12930</name>
</gene>
<dbReference type="SMART" id="SM00361">
    <property type="entry name" value="RRM_1"/>
    <property type="match status" value="1"/>
</dbReference>
<feature type="compositionally biased region" description="Basic and acidic residues" evidence="3">
    <location>
        <begin position="78"/>
        <end position="89"/>
    </location>
</feature>
<reference evidence="5" key="1">
    <citation type="journal article" date="2014" name="Int. J. Syst. Evol. Microbiol.">
        <title>Complete genome sequence of Corynebacterium casei LMG S-19264T (=DSM 44701T), isolated from a smear-ripened cheese.</title>
        <authorList>
            <consortium name="US DOE Joint Genome Institute (JGI-PGF)"/>
            <person name="Walter F."/>
            <person name="Albersmeier A."/>
            <person name="Kalinowski J."/>
            <person name="Ruckert C."/>
        </authorList>
    </citation>
    <scope>NUCLEOTIDE SEQUENCE</scope>
    <source>
        <strain evidence="5">KCTC 12870</strain>
    </source>
</reference>
<dbReference type="InterPro" id="IPR052462">
    <property type="entry name" value="SLIRP/GR-RBP-like"/>
</dbReference>
<evidence type="ECO:0000256" key="1">
    <source>
        <dbReference type="ARBA" id="ARBA00022737"/>
    </source>
</evidence>
<dbReference type="Gene3D" id="3.30.70.330">
    <property type="match status" value="1"/>
</dbReference>
<dbReference type="InterPro" id="IPR012677">
    <property type="entry name" value="Nucleotide-bd_a/b_plait_sf"/>
</dbReference>
<dbReference type="GO" id="GO:0010629">
    <property type="term" value="P:negative regulation of gene expression"/>
    <property type="evidence" value="ECO:0007669"/>
    <property type="project" value="UniProtKB-ARBA"/>
</dbReference>
<evidence type="ECO:0000256" key="2">
    <source>
        <dbReference type="ARBA" id="ARBA00022884"/>
    </source>
</evidence>
<feature type="domain" description="RRM" evidence="4">
    <location>
        <begin position="1"/>
        <end position="79"/>
    </location>
</feature>
<dbReference type="Pfam" id="PF00076">
    <property type="entry name" value="RRM_1"/>
    <property type="match status" value="1"/>
</dbReference>
<keyword evidence="2" id="KW-0694">RNA-binding</keyword>
<comment type="caution">
    <text evidence="5">The sequence shown here is derived from an EMBL/GenBank/DDBJ whole genome shotgun (WGS) entry which is preliminary data.</text>
</comment>
<dbReference type="GO" id="GO:0005737">
    <property type="term" value="C:cytoplasm"/>
    <property type="evidence" value="ECO:0007669"/>
    <property type="project" value="UniProtKB-ARBA"/>
</dbReference>
<keyword evidence="6" id="KW-1185">Reference proteome</keyword>
<accession>A0A8J3DH40</accession>
<dbReference type="InterPro" id="IPR048289">
    <property type="entry name" value="RRM2_NsCP33-like"/>
</dbReference>
<feature type="compositionally biased region" description="Basic and acidic residues" evidence="3">
    <location>
        <begin position="124"/>
        <end position="139"/>
    </location>
</feature>
<evidence type="ECO:0000259" key="4">
    <source>
        <dbReference type="PROSITE" id="PS50102"/>
    </source>
</evidence>
<dbReference type="PANTHER" id="PTHR48027">
    <property type="entry name" value="HETEROGENEOUS NUCLEAR RIBONUCLEOPROTEIN 87F-RELATED"/>
    <property type="match status" value="1"/>
</dbReference>
<feature type="region of interest" description="Disordered" evidence="3">
    <location>
        <begin position="74"/>
        <end position="139"/>
    </location>
</feature>
<dbReference type="InterPro" id="IPR003954">
    <property type="entry name" value="RRM_euk-type"/>
</dbReference>
<name>A0A8J3DH40_9BACT</name>
<evidence type="ECO:0000256" key="3">
    <source>
        <dbReference type="SAM" id="MobiDB-lite"/>
    </source>
</evidence>
<feature type="compositionally biased region" description="Gly residues" evidence="3">
    <location>
        <begin position="90"/>
        <end position="123"/>
    </location>
</feature>
<proteinExistence type="predicted"/>
<dbReference type="PROSITE" id="PS50102">
    <property type="entry name" value="RRM"/>
    <property type="match status" value="1"/>
</dbReference>
<dbReference type="Proteomes" id="UP000642829">
    <property type="component" value="Unassembled WGS sequence"/>
</dbReference>
<organism evidence="5 6">
    <name type="scientific">Cerasicoccus arenae</name>
    <dbReference type="NCBI Taxonomy" id="424488"/>
    <lineage>
        <taxon>Bacteria</taxon>
        <taxon>Pseudomonadati</taxon>
        <taxon>Verrucomicrobiota</taxon>
        <taxon>Opitutia</taxon>
        <taxon>Puniceicoccales</taxon>
        <taxon>Cerasicoccaceae</taxon>
        <taxon>Cerasicoccus</taxon>
    </lineage>
</organism>
<protein>
    <recommendedName>
        <fullName evidence="4">RRM domain-containing protein</fullName>
    </recommendedName>
</protein>
<sequence>MDIYVGNIPYDLSDEELMSLFGPHGEVTSAKVIIDRETGRSKGFAFVTMTNEDEANAAVEAVNGVDIGGRPAKVNIARPREERPPRRDFGGGGGGGRSFGGGGGGGRSFGGGGGGGRGGFGGGGDRRGGGGGGRDRRPY</sequence>
<evidence type="ECO:0000313" key="5">
    <source>
        <dbReference type="EMBL" id="GHB98289.1"/>
    </source>
</evidence>